<dbReference type="EMBL" id="DF238751">
    <property type="protein sequence ID" value="GAQ93676.1"/>
    <property type="molecule type" value="Genomic_DNA"/>
</dbReference>
<proteinExistence type="predicted"/>
<feature type="non-terminal residue" evidence="3">
    <location>
        <position position="115"/>
    </location>
</feature>
<evidence type="ECO:0000256" key="1">
    <source>
        <dbReference type="SAM" id="MobiDB-lite"/>
    </source>
</evidence>
<dbReference type="AlphaFoldDB" id="A0A1Y1IXN8"/>
<accession>A0A1Y1IXN8</accession>
<evidence type="ECO:0000259" key="2">
    <source>
        <dbReference type="Pfam" id="PF07727"/>
    </source>
</evidence>
<feature type="domain" description="Reverse transcriptase Ty1/copia-type" evidence="2">
    <location>
        <begin position="35"/>
        <end position="112"/>
    </location>
</feature>
<reference evidence="3 4" key="1">
    <citation type="journal article" date="2014" name="Nat. Commun.">
        <title>Klebsormidium flaccidum genome reveals primary factors for plant terrestrial adaptation.</title>
        <authorList>
            <person name="Hori K."/>
            <person name="Maruyama F."/>
            <person name="Fujisawa T."/>
            <person name="Togashi T."/>
            <person name="Yamamoto N."/>
            <person name="Seo M."/>
            <person name="Sato S."/>
            <person name="Yamada T."/>
            <person name="Mori H."/>
            <person name="Tajima N."/>
            <person name="Moriyama T."/>
            <person name="Ikeuchi M."/>
            <person name="Watanabe M."/>
            <person name="Wada H."/>
            <person name="Kobayashi K."/>
            <person name="Saito M."/>
            <person name="Masuda T."/>
            <person name="Sasaki-Sekimoto Y."/>
            <person name="Mashiguchi K."/>
            <person name="Awai K."/>
            <person name="Shimojima M."/>
            <person name="Masuda S."/>
            <person name="Iwai M."/>
            <person name="Nobusawa T."/>
            <person name="Narise T."/>
            <person name="Kondo S."/>
            <person name="Saito H."/>
            <person name="Sato R."/>
            <person name="Murakawa M."/>
            <person name="Ihara Y."/>
            <person name="Oshima-Yamada Y."/>
            <person name="Ohtaka K."/>
            <person name="Satoh M."/>
            <person name="Sonobe K."/>
            <person name="Ishii M."/>
            <person name="Ohtani R."/>
            <person name="Kanamori-Sato M."/>
            <person name="Honoki R."/>
            <person name="Miyazaki D."/>
            <person name="Mochizuki H."/>
            <person name="Umetsu J."/>
            <person name="Higashi K."/>
            <person name="Shibata D."/>
            <person name="Kamiya Y."/>
            <person name="Sato N."/>
            <person name="Nakamura Y."/>
            <person name="Tabata S."/>
            <person name="Ida S."/>
            <person name="Kurokawa K."/>
            <person name="Ohta H."/>
        </authorList>
    </citation>
    <scope>NUCLEOTIDE SEQUENCE [LARGE SCALE GENOMIC DNA]</scope>
    <source>
        <strain evidence="3 4">NIES-2285</strain>
    </source>
</reference>
<name>A0A1Y1IXN8_KLENI</name>
<gene>
    <name evidence="3" type="ORF">KFL_018020010</name>
</gene>
<dbReference type="Proteomes" id="UP000054558">
    <property type="component" value="Unassembled WGS sequence"/>
</dbReference>
<evidence type="ECO:0000313" key="3">
    <source>
        <dbReference type="EMBL" id="GAQ93676.1"/>
    </source>
</evidence>
<dbReference type="OrthoDB" id="411615at2759"/>
<sequence length="115" mass="13163">MIGPTQVLETVRESRAEPNEIAEDTGMPTPAAQRDSNVNVERYKSRLLAKGYLQKQGIGFEEVYAPVSKHTTLLALLAVVAERDLKRYYLDVKTAFLEEELAEEMYMPQPQRYKQ</sequence>
<dbReference type="Pfam" id="PF07727">
    <property type="entry name" value="RVT_2"/>
    <property type="match status" value="1"/>
</dbReference>
<keyword evidence="4" id="KW-1185">Reference proteome</keyword>
<protein>
    <recommendedName>
        <fullName evidence="2">Reverse transcriptase Ty1/copia-type domain-containing protein</fullName>
    </recommendedName>
</protein>
<dbReference type="InterPro" id="IPR013103">
    <property type="entry name" value="RVT_2"/>
</dbReference>
<feature type="region of interest" description="Disordered" evidence="1">
    <location>
        <begin position="1"/>
        <end position="38"/>
    </location>
</feature>
<organism evidence="3 4">
    <name type="scientific">Klebsormidium nitens</name>
    <name type="common">Green alga</name>
    <name type="synonym">Ulothrix nitens</name>
    <dbReference type="NCBI Taxonomy" id="105231"/>
    <lineage>
        <taxon>Eukaryota</taxon>
        <taxon>Viridiplantae</taxon>
        <taxon>Streptophyta</taxon>
        <taxon>Klebsormidiophyceae</taxon>
        <taxon>Klebsormidiales</taxon>
        <taxon>Klebsormidiaceae</taxon>
        <taxon>Klebsormidium</taxon>
    </lineage>
</organism>
<evidence type="ECO:0000313" key="4">
    <source>
        <dbReference type="Proteomes" id="UP000054558"/>
    </source>
</evidence>
<dbReference type="STRING" id="105231.A0A1Y1IXN8"/>
<dbReference type="OMA" id="IMECPSA"/>